<dbReference type="OrthoDB" id="277802at2759"/>
<dbReference type="CDD" id="cd12246">
    <property type="entry name" value="RRM1_U1A_like"/>
    <property type="match status" value="1"/>
</dbReference>
<accession>A0A1Y2HIY8</accession>
<dbReference type="GO" id="GO:0003723">
    <property type="term" value="F:RNA binding"/>
    <property type="evidence" value="ECO:0007669"/>
    <property type="project" value="UniProtKB-UniRule"/>
</dbReference>
<dbReference type="Proteomes" id="UP000193411">
    <property type="component" value="Unassembled WGS sequence"/>
</dbReference>
<dbReference type="Gene3D" id="3.30.70.330">
    <property type="match status" value="1"/>
</dbReference>
<dbReference type="SMART" id="SM00360">
    <property type="entry name" value="RRM"/>
    <property type="match status" value="1"/>
</dbReference>
<protein>
    <recommendedName>
        <fullName evidence="2">RRM domain-containing protein</fullName>
    </recommendedName>
</protein>
<feature type="domain" description="RRM" evidence="2">
    <location>
        <begin position="14"/>
        <end position="86"/>
    </location>
</feature>
<dbReference type="Pfam" id="PF00076">
    <property type="entry name" value="RRM_1"/>
    <property type="match status" value="1"/>
</dbReference>
<dbReference type="SUPFAM" id="SSF54928">
    <property type="entry name" value="RNA-binding domain, RBD"/>
    <property type="match status" value="1"/>
</dbReference>
<evidence type="ECO:0000313" key="4">
    <source>
        <dbReference type="Proteomes" id="UP000193411"/>
    </source>
</evidence>
<name>A0A1Y2HIY8_9FUNG</name>
<sequence>MSSSTTAPASLPISTLYIKNLNTKVNKSELRKSLYSYFSAYGQVLDVVALKTQALRGQAWIVYGDHASAKAALRDAGGKSFFGKPMVRVCFFHVW</sequence>
<evidence type="ECO:0000259" key="2">
    <source>
        <dbReference type="PROSITE" id="PS50102"/>
    </source>
</evidence>
<dbReference type="EMBL" id="MCFL01000028">
    <property type="protein sequence ID" value="ORZ34499.1"/>
    <property type="molecule type" value="Genomic_DNA"/>
</dbReference>
<dbReference type="AlphaFoldDB" id="A0A1Y2HIY8"/>
<reference evidence="3 4" key="1">
    <citation type="submission" date="2016-07" db="EMBL/GenBank/DDBJ databases">
        <title>Pervasive Adenine N6-methylation of Active Genes in Fungi.</title>
        <authorList>
            <consortium name="DOE Joint Genome Institute"/>
            <person name="Mondo S.J."/>
            <person name="Dannebaum R.O."/>
            <person name="Kuo R.C."/>
            <person name="Labutti K."/>
            <person name="Haridas S."/>
            <person name="Kuo A."/>
            <person name="Salamov A."/>
            <person name="Ahrendt S.R."/>
            <person name="Lipzen A."/>
            <person name="Sullivan W."/>
            <person name="Andreopoulos W.B."/>
            <person name="Clum A."/>
            <person name="Lindquist E."/>
            <person name="Daum C."/>
            <person name="Ramamoorthy G.K."/>
            <person name="Gryganskyi A."/>
            <person name="Culley D."/>
            <person name="Magnuson J.K."/>
            <person name="James T.Y."/>
            <person name="O'Malley M.A."/>
            <person name="Stajich J.E."/>
            <person name="Spatafora J.W."/>
            <person name="Visel A."/>
            <person name="Grigoriev I.V."/>
        </authorList>
    </citation>
    <scope>NUCLEOTIDE SEQUENCE [LARGE SCALE GENOMIC DNA]</scope>
    <source>
        <strain evidence="3 4">PL171</strain>
    </source>
</reference>
<dbReference type="InterPro" id="IPR012677">
    <property type="entry name" value="Nucleotide-bd_a/b_plait_sf"/>
</dbReference>
<dbReference type="InterPro" id="IPR035979">
    <property type="entry name" value="RBD_domain_sf"/>
</dbReference>
<evidence type="ECO:0000256" key="1">
    <source>
        <dbReference type="PROSITE-ProRule" id="PRU00176"/>
    </source>
</evidence>
<gene>
    <name evidence="3" type="ORF">BCR44DRAFT_36195</name>
</gene>
<dbReference type="PROSITE" id="PS50102">
    <property type="entry name" value="RRM"/>
    <property type="match status" value="1"/>
</dbReference>
<dbReference type="InterPro" id="IPR000504">
    <property type="entry name" value="RRM_dom"/>
</dbReference>
<keyword evidence="4" id="KW-1185">Reference proteome</keyword>
<organism evidence="3 4">
    <name type="scientific">Catenaria anguillulae PL171</name>
    <dbReference type="NCBI Taxonomy" id="765915"/>
    <lineage>
        <taxon>Eukaryota</taxon>
        <taxon>Fungi</taxon>
        <taxon>Fungi incertae sedis</taxon>
        <taxon>Blastocladiomycota</taxon>
        <taxon>Blastocladiomycetes</taxon>
        <taxon>Blastocladiales</taxon>
        <taxon>Catenariaceae</taxon>
        <taxon>Catenaria</taxon>
    </lineage>
</organism>
<dbReference type="STRING" id="765915.A0A1Y2HIY8"/>
<keyword evidence="1" id="KW-0694">RNA-binding</keyword>
<comment type="caution">
    <text evidence="3">The sequence shown here is derived from an EMBL/GenBank/DDBJ whole genome shotgun (WGS) entry which is preliminary data.</text>
</comment>
<evidence type="ECO:0000313" key="3">
    <source>
        <dbReference type="EMBL" id="ORZ34499.1"/>
    </source>
</evidence>
<proteinExistence type="predicted"/>